<dbReference type="Proteomes" id="UP000324222">
    <property type="component" value="Unassembled WGS sequence"/>
</dbReference>
<dbReference type="EMBL" id="VSRR010041336">
    <property type="protein sequence ID" value="MPC75532.1"/>
    <property type="molecule type" value="Genomic_DNA"/>
</dbReference>
<accession>A0A5B7HVU7</accession>
<dbReference type="AlphaFoldDB" id="A0A5B7HVU7"/>
<sequence>MDHNSSKDETVTPIQANLRPLCCCHLHLDVPPVGSLPLIGVYLVAPRLVDLTCESVYYYL</sequence>
<protein>
    <submittedName>
        <fullName evidence="1">Uncharacterized protein</fullName>
    </submittedName>
</protein>
<comment type="caution">
    <text evidence="1">The sequence shown here is derived from an EMBL/GenBank/DDBJ whole genome shotgun (WGS) entry which is preliminary data.</text>
</comment>
<organism evidence="1 2">
    <name type="scientific">Portunus trituberculatus</name>
    <name type="common">Swimming crab</name>
    <name type="synonym">Neptunus trituberculatus</name>
    <dbReference type="NCBI Taxonomy" id="210409"/>
    <lineage>
        <taxon>Eukaryota</taxon>
        <taxon>Metazoa</taxon>
        <taxon>Ecdysozoa</taxon>
        <taxon>Arthropoda</taxon>
        <taxon>Crustacea</taxon>
        <taxon>Multicrustacea</taxon>
        <taxon>Malacostraca</taxon>
        <taxon>Eumalacostraca</taxon>
        <taxon>Eucarida</taxon>
        <taxon>Decapoda</taxon>
        <taxon>Pleocyemata</taxon>
        <taxon>Brachyura</taxon>
        <taxon>Eubrachyura</taxon>
        <taxon>Portunoidea</taxon>
        <taxon>Portunidae</taxon>
        <taxon>Portuninae</taxon>
        <taxon>Portunus</taxon>
    </lineage>
</organism>
<proteinExistence type="predicted"/>
<keyword evidence="2" id="KW-1185">Reference proteome</keyword>
<gene>
    <name evidence="1" type="ORF">E2C01_069922</name>
</gene>
<evidence type="ECO:0000313" key="2">
    <source>
        <dbReference type="Proteomes" id="UP000324222"/>
    </source>
</evidence>
<reference evidence="1 2" key="1">
    <citation type="submission" date="2019-05" db="EMBL/GenBank/DDBJ databases">
        <title>Another draft genome of Portunus trituberculatus and its Hox gene families provides insights of decapod evolution.</title>
        <authorList>
            <person name="Jeong J.-H."/>
            <person name="Song I."/>
            <person name="Kim S."/>
            <person name="Choi T."/>
            <person name="Kim D."/>
            <person name="Ryu S."/>
            <person name="Kim W."/>
        </authorList>
    </citation>
    <scope>NUCLEOTIDE SEQUENCE [LARGE SCALE GENOMIC DNA]</scope>
    <source>
        <tissue evidence="1">Muscle</tissue>
    </source>
</reference>
<name>A0A5B7HVU7_PORTR</name>
<evidence type="ECO:0000313" key="1">
    <source>
        <dbReference type="EMBL" id="MPC75532.1"/>
    </source>
</evidence>